<evidence type="ECO:0000259" key="5">
    <source>
        <dbReference type="Pfam" id="PF16875"/>
    </source>
</evidence>
<comment type="similarity">
    <text evidence="3">Belongs to the glycosyl hydrolase.</text>
</comment>
<accession>A0A840XNI4</accession>
<feature type="active site" description="Proton donor" evidence="4">
    <location>
        <position position="497"/>
    </location>
</feature>
<evidence type="ECO:0000313" key="6">
    <source>
        <dbReference type="EMBL" id="MBB5618168.1"/>
    </source>
</evidence>
<dbReference type="PRINTS" id="PR00743">
    <property type="entry name" value="GLHYDRLASE36"/>
</dbReference>
<evidence type="ECO:0000256" key="4">
    <source>
        <dbReference type="PIRSR" id="PIRSR005536-1"/>
    </source>
</evidence>
<reference evidence="6 7" key="1">
    <citation type="submission" date="2020-08" db="EMBL/GenBank/DDBJ databases">
        <title>Sequencing the genomes of 1000 actinobacteria strains.</title>
        <authorList>
            <person name="Klenk H.-P."/>
        </authorList>
    </citation>
    <scope>NUCLEOTIDE SEQUENCE [LARGE SCALE GENOMIC DNA]</scope>
    <source>
        <strain evidence="6 7">DSM 23889</strain>
    </source>
</reference>
<protein>
    <recommendedName>
        <fullName evidence="2 3">Alpha-galactosidase</fullName>
        <ecNumber evidence="2 3">3.2.1.22</ecNumber>
    </recommendedName>
</protein>
<organism evidence="6 7">
    <name type="scientific">Microcella frigidaquae</name>
    <dbReference type="NCBI Taxonomy" id="424758"/>
    <lineage>
        <taxon>Bacteria</taxon>
        <taxon>Bacillati</taxon>
        <taxon>Actinomycetota</taxon>
        <taxon>Actinomycetes</taxon>
        <taxon>Micrococcales</taxon>
        <taxon>Microbacteriaceae</taxon>
        <taxon>Microcella</taxon>
    </lineage>
</organism>
<dbReference type="Gene3D" id="3.20.20.70">
    <property type="entry name" value="Aldolase class I"/>
    <property type="match status" value="1"/>
</dbReference>
<dbReference type="EMBL" id="JACHBS010000001">
    <property type="protein sequence ID" value="MBB5618168.1"/>
    <property type="molecule type" value="Genomic_DNA"/>
</dbReference>
<dbReference type="PIRSF" id="PIRSF005536">
    <property type="entry name" value="Agal"/>
    <property type="match status" value="1"/>
</dbReference>
<sequence length="693" mass="75996">MTDAVLRARPDEGGRVSVALAETILSDAPALLVEIDRRPVDRWREPQITTDADRVTIAGVLATAGRDVEHRLHATWSARRIAGEPVWEHALVLRNDGEHPVTITRIDPLSLAVGADWRTHGFRSAWGDEFRPLAGHAGHHLVLESRSGRSSHGMIPWLGLERGPVATTTRPVPGGDQPRAAVTVAPAYSGNWHIHAMAGGLVTAGISPWQFFVELAPGESVTAPSVVLTIAPTLDSAAVALQRAVAADWLPRTPFTDAVPVEWNHWWPYEDQEVDEQVIAENARVAAEVGIEVATVDAGWFGAADPTSYWQEQRGDWASVNTARFPSGLAALGQSIRDAGVLPGMWIEAEAVGAHSLLRAARPEAMAHSVEARRADPSYRVQTESLDPDDPTFLGYVCLGSPAGREHVLESMSTLITTTGARWIKLDFNIDPDAGCTRTDHGHGAGDGLLRHYEGLYAVLDAVRERHPDILVESCSSGGLRIDLGLARHVHGFFLSDPDYTEHHLQVLWGVRHLLPPIGILHWSWSQWRGDYPPSRRDWATLGTDEFDRMLRAAMVHRFGVSLRLPELRPELLERLREHVALFRTELVPFVRDGVLQPLTASPERGGFGERAPSIQVNHPDGRVLLAAFVLEGGARPAGVRLQGLEPNATYRVRDLADGDVRRMSGVELFEDGLALLGDDPITSWLLIIEPER</sequence>
<dbReference type="GO" id="GO:0016052">
    <property type="term" value="P:carbohydrate catabolic process"/>
    <property type="evidence" value="ECO:0007669"/>
    <property type="project" value="InterPro"/>
</dbReference>
<evidence type="ECO:0000256" key="2">
    <source>
        <dbReference type="ARBA" id="ARBA00012755"/>
    </source>
</evidence>
<dbReference type="EC" id="3.2.1.22" evidence="2 3"/>
<evidence type="ECO:0000313" key="7">
    <source>
        <dbReference type="Proteomes" id="UP000552883"/>
    </source>
</evidence>
<dbReference type="InterPro" id="IPR017853">
    <property type="entry name" value="GH"/>
</dbReference>
<dbReference type="GO" id="GO:0004557">
    <property type="term" value="F:alpha-galactosidase activity"/>
    <property type="evidence" value="ECO:0007669"/>
    <property type="project" value="UniProtKB-UniRule"/>
</dbReference>
<dbReference type="CDD" id="cd14791">
    <property type="entry name" value="GH36"/>
    <property type="match status" value="1"/>
</dbReference>
<proteinExistence type="inferred from homology"/>
<dbReference type="AlphaFoldDB" id="A0A840XNI4"/>
<dbReference type="Pfam" id="PF16875">
    <property type="entry name" value="Glyco_hydro_36N"/>
    <property type="match status" value="1"/>
</dbReference>
<evidence type="ECO:0000256" key="3">
    <source>
        <dbReference type="PIRNR" id="PIRNR005536"/>
    </source>
</evidence>
<dbReference type="InterPro" id="IPR002252">
    <property type="entry name" value="Glyco_hydro_36"/>
</dbReference>
<dbReference type="Proteomes" id="UP000552883">
    <property type="component" value="Unassembled WGS sequence"/>
</dbReference>
<dbReference type="InterPro" id="IPR013785">
    <property type="entry name" value="Aldolase_TIM"/>
</dbReference>
<comment type="caution">
    <text evidence="6">The sequence shown here is derived from an EMBL/GenBank/DDBJ whole genome shotgun (WGS) entry which is preliminary data.</text>
</comment>
<name>A0A840XNI4_9MICO</name>
<keyword evidence="3 6" id="KW-0378">Hydrolase</keyword>
<evidence type="ECO:0000256" key="1">
    <source>
        <dbReference type="ARBA" id="ARBA00001255"/>
    </source>
</evidence>
<dbReference type="Gene3D" id="2.70.98.60">
    <property type="entry name" value="alpha-galactosidase from lactobacil brevis"/>
    <property type="match status" value="1"/>
</dbReference>
<dbReference type="SUPFAM" id="SSF51445">
    <property type="entry name" value="(Trans)glycosidases"/>
    <property type="match status" value="1"/>
</dbReference>
<gene>
    <name evidence="6" type="ORF">BJ959_001664</name>
</gene>
<feature type="active site" description="Nucleophile" evidence="4">
    <location>
        <position position="427"/>
    </location>
</feature>
<dbReference type="InterPro" id="IPR038417">
    <property type="entry name" value="Alpga-gal_N_sf"/>
</dbReference>
<keyword evidence="7" id="KW-1185">Reference proteome</keyword>
<dbReference type="Pfam" id="PF02065">
    <property type="entry name" value="Melibiase"/>
    <property type="match status" value="1"/>
</dbReference>
<feature type="domain" description="Glycosyl hydrolase family 36 N-terminal" evidence="5">
    <location>
        <begin position="60"/>
        <end position="215"/>
    </location>
</feature>
<dbReference type="InterPro" id="IPR031704">
    <property type="entry name" value="Glyco_hydro_36_N"/>
</dbReference>
<dbReference type="RefSeq" id="WP_165878993.1">
    <property type="nucleotide sequence ID" value="NZ_BAAANZ010000004.1"/>
</dbReference>
<comment type="catalytic activity">
    <reaction evidence="1 3">
        <text>Hydrolysis of terminal, non-reducing alpha-D-galactose residues in alpha-D-galactosides, including galactose oligosaccharides, galactomannans and galactolipids.</text>
        <dbReference type="EC" id="3.2.1.22"/>
    </reaction>
</comment>
<keyword evidence="3 6" id="KW-0326">Glycosidase</keyword>